<dbReference type="InterPro" id="IPR058917">
    <property type="entry name" value="RESC6_dom"/>
</dbReference>
<protein>
    <submittedName>
        <fullName evidence="5">Ammonium transporter 2</fullName>
    </submittedName>
</protein>
<evidence type="ECO:0000313" key="5">
    <source>
        <dbReference type="EMBL" id="CAL4759617.1"/>
    </source>
</evidence>
<comment type="caution">
    <text evidence="3">The sequence shown here is derived from an EMBL/GenBank/DDBJ whole genome shotgun (WGS) entry which is preliminary data.</text>
</comment>
<dbReference type="Proteomes" id="UP001152797">
    <property type="component" value="Unassembled WGS sequence"/>
</dbReference>
<evidence type="ECO:0000256" key="1">
    <source>
        <dbReference type="SAM" id="MobiDB-lite"/>
    </source>
</evidence>
<dbReference type="Pfam" id="PF26188">
    <property type="entry name" value="RESC6"/>
    <property type="match status" value="1"/>
</dbReference>
<sequence length="501" mass="55766">MVPERCLTKVWAQFRPFARVGGPDLPARAVSLARKAGDDQAWAEFEKQSLAQCSQWHGGDLVKVLHACAIAQRRPHHLLAKLAKEIPDKLPQFDVSSLCICLHSFAQLRSKQTALLKVISRRLLHPDIVPDLSAQHLSSLLYSHVRVLYFDAGLTRLASARIASEAWPMEDLATALQAFATFRMEQVRLSTTSARQLAEAAPMLTVPLLGDLLEAMLRLSMPCRTLQLGLAARCSEPAELEGLSVDVLLKLLSCLGDARDAHRAIAEKLFGQVDELDHPRRLVQAIDGLAKARLSEAELLKPLGLKIVYHMVDFSPKDVAKTASACQQLMLNDGAVLEALVRQGLRRAQRLTLPQAEAVVAACRAAEFEHPVLVEFLEGMQHQKKELSREVKESPEADWENIEDEPIFFEPHIGSEDLSEDRTGRRPIVSAGEDGATPASEAIHDSQPWKRERRDAEVQAERTSDLLEDKDIRKIMKQVERKVLRPAGLKSRSLAMTGRRK</sequence>
<dbReference type="EMBL" id="CAMXCT020000002">
    <property type="protein sequence ID" value="CAL1125680.1"/>
    <property type="molecule type" value="Genomic_DNA"/>
</dbReference>
<reference evidence="4" key="2">
    <citation type="submission" date="2024-04" db="EMBL/GenBank/DDBJ databases">
        <authorList>
            <person name="Chen Y."/>
            <person name="Shah S."/>
            <person name="Dougan E. K."/>
            <person name="Thang M."/>
            <person name="Chan C."/>
        </authorList>
    </citation>
    <scope>NUCLEOTIDE SEQUENCE [LARGE SCALE GENOMIC DNA]</scope>
</reference>
<dbReference type="OrthoDB" id="434495at2759"/>
<name>A0A9P1FF10_9DINO</name>
<dbReference type="EMBL" id="CAMXCT030000002">
    <property type="protein sequence ID" value="CAL4759617.1"/>
    <property type="molecule type" value="Genomic_DNA"/>
</dbReference>
<dbReference type="EMBL" id="CAMXCT010000002">
    <property type="protein sequence ID" value="CAI3972305.1"/>
    <property type="molecule type" value="Genomic_DNA"/>
</dbReference>
<feature type="domain" description="RNA-editing substrate-binding complex 6 protein" evidence="2">
    <location>
        <begin position="60"/>
        <end position="345"/>
    </location>
</feature>
<evidence type="ECO:0000313" key="4">
    <source>
        <dbReference type="EMBL" id="CAL1125680.1"/>
    </source>
</evidence>
<proteinExistence type="predicted"/>
<feature type="region of interest" description="Disordered" evidence="1">
    <location>
        <begin position="413"/>
        <end position="464"/>
    </location>
</feature>
<evidence type="ECO:0000259" key="2">
    <source>
        <dbReference type="Pfam" id="PF26188"/>
    </source>
</evidence>
<gene>
    <name evidence="3" type="ORF">C1SCF055_LOCUS895</name>
</gene>
<reference evidence="3" key="1">
    <citation type="submission" date="2022-10" db="EMBL/GenBank/DDBJ databases">
        <authorList>
            <person name="Chen Y."/>
            <person name="Dougan E. K."/>
            <person name="Chan C."/>
            <person name="Rhodes N."/>
            <person name="Thang M."/>
        </authorList>
    </citation>
    <scope>NUCLEOTIDE SEQUENCE</scope>
</reference>
<organism evidence="3">
    <name type="scientific">Cladocopium goreaui</name>
    <dbReference type="NCBI Taxonomy" id="2562237"/>
    <lineage>
        <taxon>Eukaryota</taxon>
        <taxon>Sar</taxon>
        <taxon>Alveolata</taxon>
        <taxon>Dinophyceae</taxon>
        <taxon>Suessiales</taxon>
        <taxon>Symbiodiniaceae</taxon>
        <taxon>Cladocopium</taxon>
    </lineage>
</organism>
<evidence type="ECO:0000313" key="6">
    <source>
        <dbReference type="Proteomes" id="UP001152797"/>
    </source>
</evidence>
<evidence type="ECO:0000313" key="3">
    <source>
        <dbReference type="EMBL" id="CAI3972305.1"/>
    </source>
</evidence>
<keyword evidence="6" id="KW-1185">Reference proteome</keyword>
<dbReference type="AlphaFoldDB" id="A0A9P1FF10"/>
<accession>A0A9P1FF10</accession>
<feature type="compositionally biased region" description="Basic and acidic residues" evidence="1">
    <location>
        <begin position="442"/>
        <end position="464"/>
    </location>
</feature>